<evidence type="ECO:0000313" key="2">
    <source>
        <dbReference type="Proteomes" id="UP001055072"/>
    </source>
</evidence>
<reference evidence="1" key="1">
    <citation type="journal article" date="2021" name="Environ. Microbiol.">
        <title>Gene family expansions and transcriptome signatures uncover fungal adaptations to wood decay.</title>
        <authorList>
            <person name="Hage H."/>
            <person name="Miyauchi S."/>
            <person name="Viragh M."/>
            <person name="Drula E."/>
            <person name="Min B."/>
            <person name="Chaduli D."/>
            <person name="Navarro D."/>
            <person name="Favel A."/>
            <person name="Norest M."/>
            <person name="Lesage-Meessen L."/>
            <person name="Balint B."/>
            <person name="Merenyi Z."/>
            <person name="de Eugenio L."/>
            <person name="Morin E."/>
            <person name="Martinez A.T."/>
            <person name="Baldrian P."/>
            <person name="Stursova M."/>
            <person name="Martinez M.J."/>
            <person name="Novotny C."/>
            <person name="Magnuson J.K."/>
            <person name="Spatafora J.W."/>
            <person name="Maurice S."/>
            <person name="Pangilinan J."/>
            <person name="Andreopoulos W."/>
            <person name="LaButti K."/>
            <person name="Hundley H."/>
            <person name="Na H."/>
            <person name="Kuo A."/>
            <person name="Barry K."/>
            <person name="Lipzen A."/>
            <person name="Henrissat B."/>
            <person name="Riley R."/>
            <person name="Ahrendt S."/>
            <person name="Nagy L.G."/>
            <person name="Grigoriev I.V."/>
            <person name="Martin F."/>
            <person name="Rosso M.N."/>
        </authorList>
    </citation>
    <scope>NUCLEOTIDE SEQUENCE</scope>
    <source>
        <strain evidence="1">CBS 384.51</strain>
    </source>
</reference>
<keyword evidence="2" id="KW-1185">Reference proteome</keyword>
<organism evidence="1 2">
    <name type="scientific">Irpex rosettiformis</name>
    <dbReference type="NCBI Taxonomy" id="378272"/>
    <lineage>
        <taxon>Eukaryota</taxon>
        <taxon>Fungi</taxon>
        <taxon>Dikarya</taxon>
        <taxon>Basidiomycota</taxon>
        <taxon>Agaricomycotina</taxon>
        <taxon>Agaricomycetes</taxon>
        <taxon>Polyporales</taxon>
        <taxon>Irpicaceae</taxon>
        <taxon>Irpex</taxon>
    </lineage>
</organism>
<comment type="caution">
    <text evidence="1">The sequence shown here is derived from an EMBL/GenBank/DDBJ whole genome shotgun (WGS) entry which is preliminary data.</text>
</comment>
<dbReference type="Proteomes" id="UP001055072">
    <property type="component" value="Unassembled WGS sequence"/>
</dbReference>
<accession>A0ACB8U3E5</accession>
<sequence>MDPPALVPLTSDLRQFEKEWSARYPFFKDHGYLLRPRYIPGREPDWKTSGVSPMLCEDFIPAHPLHPNLMDATRKIDGKRVYIKRLSHGGNEADIAAMLSPPGSTPRDSHNHAIPLVDIIRPSKPLRPARARNDSDDEPPAEIVGGAQTLSEQVIQPENAHVDHVVSSKDTQASPEDGNVDDHPTSQDDYVLGQDDEHTVYLVMPLLLTVKAVPFETVDDIVDFAEQLLEGIVYMHAQGVAHRDCSIRNILVDADALFPKSFHPIRLEMLPDGRTPVLRLSRSSAPVTYYFADYGISSYFDPKTEQDRKVVGVSGIDQDVPELSLDVPYDPFKVDVFLIGNLLKQEVYMKFKNVGFLEPLFRAMTATDPAARPDAVAAYGQWTVIRKNMFSGKKAQRLRSRDEGLIVGFFVDVFTAVQLIVRLPGRAVTFVQRSSRRVLTSSHS</sequence>
<proteinExistence type="predicted"/>
<evidence type="ECO:0000313" key="1">
    <source>
        <dbReference type="EMBL" id="KAI0088679.1"/>
    </source>
</evidence>
<gene>
    <name evidence="1" type="ORF">BDY19DRAFT_949200</name>
</gene>
<protein>
    <submittedName>
        <fullName evidence="1">Uncharacterized protein</fullName>
    </submittedName>
</protein>
<name>A0ACB8U3E5_9APHY</name>
<dbReference type="EMBL" id="MU274913">
    <property type="protein sequence ID" value="KAI0088679.1"/>
    <property type="molecule type" value="Genomic_DNA"/>
</dbReference>